<proteinExistence type="predicted"/>
<dbReference type="OrthoDB" id="10447217at2759"/>
<organism evidence="2 3">
    <name type="scientific">Clonostachys rhizophaga</name>
    <dbReference type="NCBI Taxonomy" id="160324"/>
    <lineage>
        <taxon>Eukaryota</taxon>
        <taxon>Fungi</taxon>
        <taxon>Dikarya</taxon>
        <taxon>Ascomycota</taxon>
        <taxon>Pezizomycotina</taxon>
        <taxon>Sordariomycetes</taxon>
        <taxon>Hypocreomycetidae</taxon>
        <taxon>Hypocreales</taxon>
        <taxon>Bionectriaceae</taxon>
        <taxon>Clonostachys</taxon>
    </lineage>
</organism>
<accession>A0A9N9YW00</accession>
<protein>
    <submittedName>
        <fullName evidence="2">Uncharacterized protein</fullName>
    </submittedName>
</protein>
<sequence length="240" mass="27205">MLVGVGAVFLDYETGTLNRSTSDSFVKKMLNVELLSYGKLIKGHCLVFRYTKAIDELKLIEAVVYHSVIGTVNKWFVEFFRQVEGDNVTLQSKAVNTAVDSSKLEGIGTSIFVLFIFRQVIIDICFRSWISTLLKKIAYNTWFWRSPNAVADIHVHLALLQEDLEASNVATGGRCVNWHHRRIISIWDLPILFGFLIGPLIFFRQRCNVWVHLQTCSNKASDHSLVTAEGSFVQHVPSVN</sequence>
<feature type="transmembrane region" description="Helical" evidence="1">
    <location>
        <begin position="184"/>
        <end position="203"/>
    </location>
</feature>
<keyword evidence="1" id="KW-0472">Membrane</keyword>
<dbReference type="EMBL" id="CABFNQ020000750">
    <property type="protein sequence ID" value="CAH0034683.1"/>
    <property type="molecule type" value="Genomic_DNA"/>
</dbReference>
<dbReference type="Proteomes" id="UP000696573">
    <property type="component" value="Unassembled WGS sequence"/>
</dbReference>
<comment type="caution">
    <text evidence="2">The sequence shown here is derived from an EMBL/GenBank/DDBJ whole genome shotgun (WGS) entry which is preliminary data.</text>
</comment>
<evidence type="ECO:0000313" key="2">
    <source>
        <dbReference type="EMBL" id="CAH0034683.1"/>
    </source>
</evidence>
<keyword evidence="1" id="KW-1133">Transmembrane helix</keyword>
<dbReference type="AlphaFoldDB" id="A0A9N9YW00"/>
<evidence type="ECO:0000256" key="1">
    <source>
        <dbReference type="SAM" id="Phobius"/>
    </source>
</evidence>
<keyword evidence="3" id="KW-1185">Reference proteome</keyword>
<evidence type="ECO:0000313" key="3">
    <source>
        <dbReference type="Proteomes" id="UP000696573"/>
    </source>
</evidence>
<gene>
    <name evidence="2" type="ORF">CRHIZ90672A_00009385</name>
</gene>
<reference evidence="2" key="1">
    <citation type="submission" date="2021-10" db="EMBL/GenBank/DDBJ databases">
        <authorList>
            <person name="Piombo E."/>
        </authorList>
    </citation>
    <scope>NUCLEOTIDE SEQUENCE</scope>
</reference>
<name>A0A9N9YW00_9HYPO</name>
<keyword evidence="1" id="KW-0812">Transmembrane</keyword>